<dbReference type="eggNOG" id="arCOG03065">
    <property type="taxonomic scope" value="Archaea"/>
</dbReference>
<dbReference type="RefSeq" id="WP_015790334.1">
    <property type="nucleotide sequence ID" value="NC_013158.1"/>
</dbReference>
<dbReference type="InterPro" id="IPR036388">
    <property type="entry name" value="WH-like_DNA-bd_sf"/>
</dbReference>
<evidence type="ECO:0000313" key="1">
    <source>
        <dbReference type="EMBL" id="ACV12772.1"/>
    </source>
</evidence>
<name>C7NPL7_HALUD</name>
<dbReference type="STRING" id="519442.Huta_2610"/>
<keyword evidence="2" id="KW-1185">Reference proteome</keyword>
<organism evidence="1 2">
    <name type="scientific">Halorhabdus utahensis (strain DSM 12940 / JCM 11049 / AX-2)</name>
    <dbReference type="NCBI Taxonomy" id="519442"/>
    <lineage>
        <taxon>Archaea</taxon>
        <taxon>Methanobacteriati</taxon>
        <taxon>Methanobacteriota</taxon>
        <taxon>Stenosarchaea group</taxon>
        <taxon>Halobacteria</taxon>
        <taxon>Halobacteriales</taxon>
        <taxon>Haloarculaceae</taxon>
        <taxon>Halorhabdus</taxon>
    </lineage>
</organism>
<dbReference type="SUPFAM" id="SSF46785">
    <property type="entry name" value="Winged helix' DNA-binding domain"/>
    <property type="match status" value="1"/>
</dbReference>
<reference evidence="1 2" key="1">
    <citation type="journal article" date="2009" name="Stand. Genomic Sci.">
        <title>Complete genome sequence of Halorhabdus utahensis type strain (AX-2).</title>
        <authorList>
            <person name="Anderson I."/>
            <person name="Tindall B.J."/>
            <person name="Pomrenke H."/>
            <person name="Goker M."/>
            <person name="Lapidus A."/>
            <person name="Nolan M."/>
            <person name="Copeland A."/>
            <person name="Glavina Del Rio T."/>
            <person name="Chen F."/>
            <person name="Tice H."/>
            <person name="Cheng J.F."/>
            <person name="Lucas S."/>
            <person name="Chertkov O."/>
            <person name="Bruce D."/>
            <person name="Brettin T."/>
            <person name="Detter J.C."/>
            <person name="Han C."/>
            <person name="Goodwin L."/>
            <person name="Land M."/>
            <person name="Hauser L."/>
            <person name="Chang Y.J."/>
            <person name="Jeffries C.D."/>
            <person name="Pitluck S."/>
            <person name="Pati A."/>
            <person name="Mavromatis K."/>
            <person name="Ivanova N."/>
            <person name="Ovchinnikova G."/>
            <person name="Chen A."/>
            <person name="Palaniappan K."/>
            <person name="Chain P."/>
            <person name="Rohde M."/>
            <person name="Bristow J."/>
            <person name="Eisen J.A."/>
            <person name="Markowitz V."/>
            <person name="Hugenholtz P."/>
            <person name="Kyrpides N.C."/>
            <person name="Klenk H.P."/>
        </authorList>
    </citation>
    <scope>NUCLEOTIDE SEQUENCE [LARGE SCALE GENOMIC DNA]</scope>
    <source>
        <strain evidence="2">DSM 12940 / JCM 11049 / AX-2</strain>
    </source>
</reference>
<dbReference type="InterPro" id="IPR036390">
    <property type="entry name" value="WH_DNA-bd_sf"/>
</dbReference>
<evidence type="ECO:0000313" key="2">
    <source>
        <dbReference type="Proteomes" id="UP000002071"/>
    </source>
</evidence>
<dbReference type="Gene3D" id="1.10.10.10">
    <property type="entry name" value="Winged helix-like DNA-binding domain superfamily/Winged helix DNA-binding domain"/>
    <property type="match status" value="1"/>
</dbReference>
<dbReference type="HOGENOM" id="CLU_124803_4_1_2"/>
<dbReference type="EMBL" id="CP001687">
    <property type="protein sequence ID" value="ACV12772.1"/>
    <property type="molecule type" value="Genomic_DNA"/>
</dbReference>
<protein>
    <submittedName>
        <fullName evidence="1">Uncharacterized protein</fullName>
    </submittedName>
</protein>
<dbReference type="KEGG" id="hut:Huta_2610"/>
<sequence>MTMDDGDPKAIVDLVSDGYGWRILVETRNEYKSAQTLSDSCDADPSTIYRRIERLSEADLLEVQQQLDPDGHHYKAYRANLDALHIRLEDEGFTVEVDRREPPADRFTRLYEGFK</sequence>
<dbReference type="Proteomes" id="UP000002071">
    <property type="component" value="Chromosome"/>
</dbReference>
<dbReference type="AlphaFoldDB" id="C7NPL7"/>
<gene>
    <name evidence="1" type="ordered locus">Huta_2610</name>
</gene>
<dbReference type="GeneID" id="8384915"/>
<accession>C7NPL7</accession>
<proteinExistence type="predicted"/>